<evidence type="ECO:0000256" key="1">
    <source>
        <dbReference type="ARBA" id="ARBA00025733"/>
    </source>
</evidence>
<dbReference type="PANTHER" id="PTHR22932">
    <property type="entry name" value="TELOMERASE-BINDING PROTEIN P23 HSP90 CO-CHAPERONE"/>
    <property type="match status" value="1"/>
</dbReference>
<dbReference type="EMBL" id="LCWF01000201">
    <property type="protein sequence ID" value="KKY14922.1"/>
    <property type="molecule type" value="Genomic_DNA"/>
</dbReference>
<accession>A0A0G2DVH6</accession>
<name>A0A0G2DVH6_PHACM</name>
<dbReference type="AlphaFoldDB" id="A0A0G2DVH6"/>
<dbReference type="GO" id="GO:0051131">
    <property type="term" value="P:chaperone-mediated protein complex assembly"/>
    <property type="evidence" value="ECO:0007669"/>
    <property type="project" value="TreeGrafter"/>
</dbReference>
<dbReference type="CDD" id="cd06465">
    <property type="entry name" value="p23_hB-ind1_like"/>
    <property type="match status" value="1"/>
</dbReference>
<dbReference type="PANTHER" id="PTHR22932:SF1">
    <property type="entry name" value="CO-CHAPERONE PROTEIN DAF-41"/>
    <property type="match status" value="1"/>
</dbReference>
<dbReference type="SUPFAM" id="SSF49764">
    <property type="entry name" value="HSP20-like chaperones"/>
    <property type="match status" value="1"/>
</dbReference>
<dbReference type="FunFam" id="2.60.40.790:FF:000013">
    <property type="entry name" value="Very-long-chain (3R)-3-hydroxyacyl-CoA dehydratase"/>
    <property type="match status" value="1"/>
</dbReference>
<comment type="similarity">
    <text evidence="1">Belongs to the p23/wos2 family.</text>
</comment>
<dbReference type="GO" id="GO:0051087">
    <property type="term" value="F:protein-folding chaperone binding"/>
    <property type="evidence" value="ECO:0007669"/>
    <property type="project" value="TreeGrafter"/>
</dbReference>
<evidence type="ECO:0000313" key="4">
    <source>
        <dbReference type="EMBL" id="KKY14922.1"/>
    </source>
</evidence>
<evidence type="ECO:0000259" key="3">
    <source>
        <dbReference type="PROSITE" id="PS51203"/>
    </source>
</evidence>
<keyword evidence="5" id="KW-1185">Reference proteome</keyword>
<reference evidence="4 5" key="1">
    <citation type="submission" date="2015-05" db="EMBL/GenBank/DDBJ databases">
        <title>Distinctive expansion of gene families associated with plant cell wall degradation and secondary metabolism in the genomes of grapevine trunk pathogens.</title>
        <authorList>
            <person name="Lawrence D.P."/>
            <person name="Travadon R."/>
            <person name="Rolshausen P.E."/>
            <person name="Baumgartner K."/>
        </authorList>
    </citation>
    <scope>NUCLEOTIDE SEQUENCE [LARGE SCALE GENOMIC DNA]</scope>
    <source>
        <strain evidence="4">UCRPC4</strain>
    </source>
</reference>
<comment type="caution">
    <text evidence="4">The sequence shown here is derived from an EMBL/GenBank/DDBJ whole genome shotgun (WGS) entry which is preliminary data.</text>
</comment>
<feature type="compositionally biased region" description="Gly residues" evidence="2">
    <location>
        <begin position="158"/>
        <end position="168"/>
    </location>
</feature>
<organism evidence="4 5">
    <name type="scientific">Phaeomoniella chlamydospora</name>
    <name type="common">Phaeoacremonium chlamydosporum</name>
    <dbReference type="NCBI Taxonomy" id="158046"/>
    <lineage>
        <taxon>Eukaryota</taxon>
        <taxon>Fungi</taxon>
        <taxon>Dikarya</taxon>
        <taxon>Ascomycota</taxon>
        <taxon>Pezizomycotina</taxon>
        <taxon>Eurotiomycetes</taxon>
        <taxon>Chaetothyriomycetidae</taxon>
        <taxon>Phaeomoniellales</taxon>
        <taxon>Phaeomoniellaceae</taxon>
        <taxon>Phaeomoniella</taxon>
    </lineage>
</organism>
<dbReference type="PROSITE" id="PS51203">
    <property type="entry name" value="CS"/>
    <property type="match status" value="1"/>
</dbReference>
<dbReference type="InterPro" id="IPR008978">
    <property type="entry name" value="HSP20-like_chaperone"/>
</dbReference>
<feature type="region of interest" description="Disordered" evidence="2">
    <location>
        <begin position="149"/>
        <end position="202"/>
    </location>
</feature>
<proteinExistence type="inferred from homology"/>
<dbReference type="GO" id="GO:0051879">
    <property type="term" value="F:Hsp90 protein binding"/>
    <property type="evidence" value="ECO:0007669"/>
    <property type="project" value="InterPro"/>
</dbReference>
<sequence>MSNTQVTPEVLWAQRSSKDDAAKNYIYLTISVPDVSPKSLKLDLKPTKLTFTGTSDTKKTTYHLDLDFFDEIDVENSKTHHTARDIEVILRKKELKEEYWPRLLKDKAKVHYLKTDFDKWVDEDEQNEAPEDDYMNQFGGMGGGDGGFGGIDFSKLGAGAGGMEGLGQGEEDEEGEESDEEMPELEGEGEASSSKAKIEEVS</sequence>
<protein>
    <submittedName>
        <fullName evidence="4">Putative hsp90 associated co-chaperone</fullName>
    </submittedName>
</protein>
<dbReference type="GO" id="GO:0006457">
    <property type="term" value="P:protein folding"/>
    <property type="evidence" value="ECO:0007669"/>
    <property type="project" value="TreeGrafter"/>
</dbReference>
<dbReference type="GO" id="GO:0005634">
    <property type="term" value="C:nucleus"/>
    <property type="evidence" value="ECO:0007669"/>
    <property type="project" value="TreeGrafter"/>
</dbReference>
<gene>
    <name evidence="4" type="ORF">UCRPC4_g06577</name>
</gene>
<dbReference type="Gene3D" id="2.60.40.790">
    <property type="match status" value="1"/>
</dbReference>
<feature type="domain" description="CS" evidence="3">
    <location>
        <begin position="5"/>
        <end position="104"/>
    </location>
</feature>
<dbReference type="InterPro" id="IPR045250">
    <property type="entry name" value="p23-like"/>
</dbReference>
<dbReference type="OrthoDB" id="1564555at2759"/>
<dbReference type="GO" id="GO:0005829">
    <property type="term" value="C:cytosol"/>
    <property type="evidence" value="ECO:0007669"/>
    <property type="project" value="TreeGrafter"/>
</dbReference>
<dbReference type="Pfam" id="PF04969">
    <property type="entry name" value="CS"/>
    <property type="match status" value="1"/>
</dbReference>
<dbReference type="Proteomes" id="UP000053317">
    <property type="component" value="Unassembled WGS sequence"/>
</dbReference>
<dbReference type="InterPro" id="IPR007052">
    <property type="entry name" value="CS_dom"/>
</dbReference>
<feature type="compositionally biased region" description="Acidic residues" evidence="2">
    <location>
        <begin position="169"/>
        <end position="189"/>
    </location>
</feature>
<reference evidence="4 5" key="2">
    <citation type="submission" date="2015-05" db="EMBL/GenBank/DDBJ databases">
        <authorList>
            <person name="Morales-Cruz A."/>
            <person name="Amrine K.C."/>
            <person name="Cantu D."/>
        </authorList>
    </citation>
    <scope>NUCLEOTIDE SEQUENCE [LARGE SCALE GENOMIC DNA]</scope>
    <source>
        <strain evidence="4">UCRPC4</strain>
    </source>
</reference>
<evidence type="ECO:0000256" key="2">
    <source>
        <dbReference type="SAM" id="MobiDB-lite"/>
    </source>
</evidence>
<evidence type="ECO:0000313" key="5">
    <source>
        <dbReference type="Proteomes" id="UP000053317"/>
    </source>
</evidence>